<evidence type="ECO:0000256" key="3">
    <source>
        <dbReference type="ARBA" id="ARBA00023125"/>
    </source>
</evidence>
<evidence type="ECO:0000256" key="1">
    <source>
        <dbReference type="ARBA" id="ARBA00010466"/>
    </source>
</evidence>
<accession>A0AAC9R0R4</accession>
<evidence type="ECO:0000256" key="4">
    <source>
        <dbReference type="ARBA" id="ARBA00023163"/>
    </source>
</evidence>
<dbReference type="GO" id="GO:0030246">
    <property type="term" value="F:carbohydrate binding"/>
    <property type="evidence" value="ECO:0007669"/>
    <property type="project" value="InterPro"/>
</dbReference>
<dbReference type="EMBL" id="CP090823">
    <property type="protein sequence ID" value="ARD96202.1"/>
    <property type="molecule type" value="Genomic_DNA"/>
</dbReference>
<sequence length="309" mass="34842">MNNHELLANLAQDFYFLQLSLSELSEKYHLSRYLVNKYLEDARKEGIVTITISSPIERSFELEKQFKTLFDIPQIYIIKDVEDGNSESLIKFAAKRIESHILNSQTVGTVWGETIFRIIDHFTPQEHSDLLFTQMMGENRKYHSAAGSMRMVEKAAKQFSAQYVTLSGPLYITNPAVRKGMTEEIASQPAFTTAKRMDLIFSGLGTLASVNSIPIWEQHTNEIFPDINLGAIAGMAYGRPYDINGNILVTPENDCVFGVDMKTIFQPPKRVGVVKSKFKTQATLGALRGKFFTELIISESIAERILAEL</sequence>
<keyword evidence="4" id="KW-0804">Transcription</keyword>
<feature type="domain" description="Sugar-binding" evidence="5">
    <location>
        <begin position="55"/>
        <end position="307"/>
    </location>
</feature>
<evidence type="ECO:0000313" key="6">
    <source>
        <dbReference type="EMBL" id="ARD96202.1"/>
    </source>
</evidence>
<reference evidence="7" key="2">
    <citation type="submission" date="2023-04" db="EMBL/GenBank/DDBJ databases">
        <authorList>
            <person name="McDonnell B."/>
        </authorList>
    </citation>
    <scope>NUCLEOTIDE SEQUENCE</scope>
    <source>
        <strain evidence="7">223</strain>
    </source>
</reference>
<dbReference type="Proteomes" id="UP001055586">
    <property type="component" value="Chromosome"/>
</dbReference>
<evidence type="ECO:0000256" key="2">
    <source>
        <dbReference type="ARBA" id="ARBA00023015"/>
    </source>
</evidence>
<gene>
    <name evidence="7" type="ORF">LL223_1442</name>
    <name evidence="6" type="ORF">LL229_1321</name>
</gene>
<reference evidence="6" key="3">
    <citation type="submission" date="2023-09" db="EMBL/GenBank/DDBJ databases">
        <title>Complete Genomes and Methylome analysis of Lactococcus lactis subs lactis strains.</title>
        <authorList>
            <person name="Fomenkov A."/>
            <person name="McDonnell B."/>
            <person name="Sun L."/>
            <person name="Van Sinderen D."/>
            <person name="Roberts R.J."/>
        </authorList>
    </citation>
    <scope>NUCLEOTIDE SEQUENCE</scope>
    <source>
        <strain evidence="6">229</strain>
    </source>
</reference>
<proteinExistence type="inferred from homology"/>
<dbReference type="GO" id="GO:0003677">
    <property type="term" value="F:DNA binding"/>
    <property type="evidence" value="ECO:0007669"/>
    <property type="project" value="UniProtKB-KW"/>
</dbReference>
<dbReference type="Gene3D" id="1.10.10.10">
    <property type="entry name" value="Winged helix-like DNA-binding domain superfamily/Winged helix DNA-binding domain"/>
    <property type="match status" value="1"/>
</dbReference>
<dbReference type="Pfam" id="PF04198">
    <property type="entry name" value="Sugar-bind"/>
    <property type="match status" value="1"/>
</dbReference>
<dbReference type="AlphaFoldDB" id="A0AAC9R0R4"/>
<dbReference type="PANTHER" id="PTHR34294:SF1">
    <property type="entry name" value="TRANSCRIPTIONAL REGULATOR LSRR"/>
    <property type="match status" value="1"/>
</dbReference>
<dbReference type="InterPro" id="IPR051054">
    <property type="entry name" value="SorC_transcr_regulators"/>
</dbReference>
<dbReference type="EMBL" id="CP031926">
    <property type="protein sequence ID" value="QRZ35093.1"/>
    <property type="molecule type" value="Genomic_DNA"/>
</dbReference>
<dbReference type="Proteomes" id="UP000663169">
    <property type="component" value="Chromosome"/>
</dbReference>
<dbReference type="Gene3D" id="3.40.50.1360">
    <property type="match status" value="1"/>
</dbReference>
<keyword evidence="2" id="KW-0805">Transcription regulation</keyword>
<organism evidence="6 8">
    <name type="scientific">Lactococcus lactis subsp. lactis</name>
    <name type="common">Streptococcus lactis</name>
    <dbReference type="NCBI Taxonomy" id="1360"/>
    <lineage>
        <taxon>Bacteria</taxon>
        <taxon>Bacillati</taxon>
        <taxon>Bacillota</taxon>
        <taxon>Bacilli</taxon>
        <taxon>Lactobacillales</taxon>
        <taxon>Streptococcaceae</taxon>
        <taxon>Lactococcus</taxon>
    </lineage>
</organism>
<evidence type="ECO:0000259" key="5">
    <source>
        <dbReference type="Pfam" id="PF04198"/>
    </source>
</evidence>
<dbReference type="InterPro" id="IPR007324">
    <property type="entry name" value="Sugar-bd_dom_put"/>
</dbReference>
<protein>
    <submittedName>
        <fullName evidence="6">Sugar-binding transcriptional regulator</fullName>
    </submittedName>
</protein>
<dbReference type="PANTHER" id="PTHR34294">
    <property type="entry name" value="TRANSCRIPTIONAL REGULATOR-RELATED"/>
    <property type="match status" value="1"/>
</dbReference>
<dbReference type="RefSeq" id="WP_010905809.1">
    <property type="nucleotide sequence ID" value="NZ_CP015896.1"/>
</dbReference>
<dbReference type="InterPro" id="IPR037171">
    <property type="entry name" value="NagB/RpiA_transferase-like"/>
</dbReference>
<comment type="similarity">
    <text evidence="1">Belongs to the SorC transcriptional regulatory family.</text>
</comment>
<dbReference type="InterPro" id="IPR036388">
    <property type="entry name" value="WH-like_DNA-bd_sf"/>
</dbReference>
<keyword evidence="3" id="KW-0238">DNA-binding</keyword>
<evidence type="ECO:0000313" key="8">
    <source>
        <dbReference type="Proteomes" id="UP001055586"/>
    </source>
</evidence>
<name>A0AAC9R0R4_LACLL</name>
<dbReference type="SUPFAM" id="SSF100950">
    <property type="entry name" value="NagB/RpiA/CoA transferase-like"/>
    <property type="match status" value="1"/>
</dbReference>
<reference evidence="7" key="1">
    <citation type="journal article" date="2020" name="Mol. Microbiol.">
        <title>The CWPS Rubik's cube: Linking diversity of cell wall polysaccharide structures with the encoded biosynthetic machinery of selected Lactococcus lactis strains.</title>
        <authorList>
            <person name="Mahony J."/>
            <person name="Frantzen C."/>
            <person name="Vinogradov E."/>
            <person name="Sadovskaya I."/>
            <person name="Theodorou I."/>
            <person name="Kelleher P."/>
            <person name="Chapot-Chartier M.P."/>
            <person name="Cambillau C."/>
            <person name="Holo H."/>
            <person name="van Sinderen D."/>
        </authorList>
    </citation>
    <scope>NUCLEOTIDE SEQUENCE</scope>
    <source>
        <strain evidence="7">223</strain>
    </source>
</reference>
<evidence type="ECO:0000313" key="7">
    <source>
        <dbReference type="EMBL" id="QRZ35093.1"/>
    </source>
</evidence>